<dbReference type="InterPro" id="IPR050109">
    <property type="entry name" value="HTH-type_TetR-like_transc_reg"/>
</dbReference>
<keyword evidence="3 5" id="KW-0238">DNA-binding</keyword>
<keyword evidence="8" id="KW-1185">Reference proteome</keyword>
<evidence type="ECO:0000313" key="8">
    <source>
        <dbReference type="Proteomes" id="UP000321685"/>
    </source>
</evidence>
<dbReference type="Proteomes" id="UP000321685">
    <property type="component" value="Unassembled WGS sequence"/>
</dbReference>
<evidence type="ECO:0000256" key="5">
    <source>
        <dbReference type="PROSITE-ProRule" id="PRU00335"/>
    </source>
</evidence>
<evidence type="ECO:0000313" key="7">
    <source>
        <dbReference type="EMBL" id="GEL22904.1"/>
    </source>
</evidence>
<dbReference type="GO" id="GO:0000976">
    <property type="term" value="F:transcription cis-regulatory region binding"/>
    <property type="evidence" value="ECO:0007669"/>
    <property type="project" value="TreeGrafter"/>
</dbReference>
<dbReference type="InterPro" id="IPR041490">
    <property type="entry name" value="KstR2_TetR_C"/>
</dbReference>
<organism evidence="7 8">
    <name type="scientific">Pseudonocardia sulfidoxydans NBRC 16205</name>
    <dbReference type="NCBI Taxonomy" id="1223511"/>
    <lineage>
        <taxon>Bacteria</taxon>
        <taxon>Bacillati</taxon>
        <taxon>Actinomycetota</taxon>
        <taxon>Actinomycetes</taxon>
        <taxon>Pseudonocardiales</taxon>
        <taxon>Pseudonocardiaceae</taxon>
        <taxon>Pseudonocardia</taxon>
    </lineage>
</organism>
<dbReference type="SUPFAM" id="SSF48498">
    <property type="entry name" value="Tetracyclin repressor-like, C-terminal domain"/>
    <property type="match status" value="1"/>
</dbReference>
<dbReference type="PANTHER" id="PTHR30055:SF175">
    <property type="entry name" value="HTH-TYPE TRANSCRIPTIONAL REPRESSOR KSTR2"/>
    <property type="match status" value="1"/>
</dbReference>
<accession>A0A511DGM9</accession>
<evidence type="ECO:0000256" key="2">
    <source>
        <dbReference type="ARBA" id="ARBA00023015"/>
    </source>
</evidence>
<keyword evidence="4" id="KW-0804">Transcription</keyword>
<dbReference type="EMBL" id="BJVJ01000013">
    <property type="protein sequence ID" value="GEL22904.1"/>
    <property type="molecule type" value="Genomic_DNA"/>
</dbReference>
<dbReference type="PROSITE" id="PS50977">
    <property type="entry name" value="HTH_TETR_2"/>
    <property type="match status" value="1"/>
</dbReference>
<keyword evidence="2" id="KW-0805">Transcription regulation</keyword>
<reference evidence="7 8" key="1">
    <citation type="submission" date="2019-07" db="EMBL/GenBank/DDBJ databases">
        <title>Whole genome shotgun sequence of Pseudonocardia sulfidoxydans NBRC 16205.</title>
        <authorList>
            <person name="Hosoyama A."/>
            <person name="Uohara A."/>
            <person name="Ohji S."/>
            <person name="Ichikawa N."/>
        </authorList>
    </citation>
    <scope>NUCLEOTIDE SEQUENCE [LARGE SCALE GENOMIC DNA]</scope>
    <source>
        <strain evidence="7 8">NBRC 16205</strain>
    </source>
</reference>
<keyword evidence="1" id="KW-0678">Repressor</keyword>
<comment type="caution">
    <text evidence="7">The sequence shown here is derived from an EMBL/GenBank/DDBJ whole genome shotgun (WGS) entry which is preliminary data.</text>
</comment>
<sequence length="208" mass="23740">MKAAPQGTARRDEIVAAAARLFDERGYHTTSMDDIAAAVGIKKPTLYHHVQSKTQIVIWIHDELVHDLTDRLEQRVADKLPRAEILLRVMDDILGLLETRPGHLRVYFEHHREIPGEEGRVAREMRDRYTETVRQIIEEGAAAGEFRVENPGLTTFAFFGMCNWAYQWYRPGGRLTHQSIARYFWQIFMTGIATGPEVLEGHAASLDA</sequence>
<proteinExistence type="predicted"/>
<dbReference type="AlphaFoldDB" id="A0A511DGM9"/>
<feature type="DNA-binding region" description="H-T-H motif" evidence="5">
    <location>
        <begin position="31"/>
        <end position="50"/>
    </location>
</feature>
<dbReference type="OrthoDB" id="1669699at2"/>
<evidence type="ECO:0000256" key="3">
    <source>
        <dbReference type="ARBA" id="ARBA00023125"/>
    </source>
</evidence>
<evidence type="ECO:0000256" key="4">
    <source>
        <dbReference type="ARBA" id="ARBA00023163"/>
    </source>
</evidence>
<evidence type="ECO:0000259" key="6">
    <source>
        <dbReference type="PROSITE" id="PS50977"/>
    </source>
</evidence>
<evidence type="ECO:0000256" key="1">
    <source>
        <dbReference type="ARBA" id="ARBA00022491"/>
    </source>
</evidence>
<dbReference type="PRINTS" id="PR00455">
    <property type="entry name" value="HTHTETR"/>
</dbReference>
<gene>
    <name evidence="7" type="ORF">PSU4_18580</name>
</gene>
<dbReference type="GO" id="GO:0045892">
    <property type="term" value="P:negative regulation of DNA-templated transcription"/>
    <property type="evidence" value="ECO:0007669"/>
    <property type="project" value="UniProtKB-ARBA"/>
</dbReference>
<dbReference type="InterPro" id="IPR009057">
    <property type="entry name" value="Homeodomain-like_sf"/>
</dbReference>
<dbReference type="Pfam" id="PF00440">
    <property type="entry name" value="TetR_N"/>
    <property type="match status" value="1"/>
</dbReference>
<dbReference type="PANTHER" id="PTHR30055">
    <property type="entry name" value="HTH-TYPE TRANSCRIPTIONAL REGULATOR RUTR"/>
    <property type="match status" value="1"/>
</dbReference>
<dbReference type="InterPro" id="IPR036271">
    <property type="entry name" value="Tet_transcr_reg_TetR-rel_C_sf"/>
</dbReference>
<dbReference type="GO" id="GO:0003700">
    <property type="term" value="F:DNA-binding transcription factor activity"/>
    <property type="evidence" value="ECO:0007669"/>
    <property type="project" value="TreeGrafter"/>
</dbReference>
<dbReference type="Gene3D" id="1.10.357.10">
    <property type="entry name" value="Tetracycline Repressor, domain 2"/>
    <property type="match status" value="1"/>
</dbReference>
<dbReference type="InterPro" id="IPR001647">
    <property type="entry name" value="HTH_TetR"/>
</dbReference>
<dbReference type="FunFam" id="1.10.10.60:FF:000141">
    <property type="entry name" value="TetR family transcriptional regulator"/>
    <property type="match status" value="1"/>
</dbReference>
<name>A0A511DGM9_9PSEU</name>
<protein>
    <submittedName>
        <fullName evidence="7">TetR family transcriptional regulator</fullName>
    </submittedName>
</protein>
<dbReference type="Gene3D" id="1.10.10.60">
    <property type="entry name" value="Homeodomain-like"/>
    <property type="match status" value="1"/>
</dbReference>
<dbReference type="SUPFAM" id="SSF46689">
    <property type="entry name" value="Homeodomain-like"/>
    <property type="match status" value="1"/>
</dbReference>
<feature type="domain" description="HTH tetR-type" evidence="6">
    <location>
        <begin position="8"/>
        <end position="68"/>
    </location>
</feature>
<dbReference type="RefSeq" id="WP_147104994.1">
    <property type="nucleotide sequence ID" value="NZ_BJVJ01000013.1"/>
</dbReference>
<dbReference type="Pfam" id="PF17932">
    <property type="entry name" value="TetR_C_24"/>
    <property type="match status" value="1"/>
</dbReference>